<feature type="compositionally biased region" description="Basic and acidic residues" evidence="1">
    <location>
        <begin position="49"/>
        <end position="59"/>
    </location>
</feature>
<feature type="region of interest" description="Disordered" evidence="1">
    <location>
        <begin position="32"/>
        <end position="59"/>
    </location>
</feature>
<feature type="transmembrane region" description="Helical" evidence="2">
    <location>
        <begin position="6"/>
        <end position="29"/>
    </location>
</feature>
<dbReference type="Proteomes" id="UP000003900">
    <property type="component" value="Unassembled WGS sequence"/>
</dbReference>
<evidence type="ECO:0000256" key="1">
    <source>
        <dbReference type="SAM" id="MobiDB-lite"/>
    </source>
</evidence>
<dbReference type="EMBL" id="AHKH01000069">
    <property type="protein sequence ID" value="EHQ60464.1"/>
    <property type="molecule type" value="Genomic_DNA"/>
</dbReference>
<sequence>MTFVWENMIVALVLMLLPVLLIIGVVVYARRRRSRSHAAQNDWEGNSRTPDRGIEPQRR</sequence>
<keyword evidence="4" id="KW-1185">Reference proteome</keyword>
<feature type="compositionally biased region" description="Polar residues" evidence="1">
    <location>
        <begin position="37"/>
        <end position="48"/>
    </location>
</feature>
<keyword evidence="2" id="KW-0812">Transmembrane</keyword>
<keyword evidence="2" id="KW-1133">Transmembrane helix</keyword>
<proteinExistence type="predicted"/>
<dbReference type="PATRIC" id="fig|1131935.3.peg.4186"/>
<organism evidence="3 4">
    <name type="scientific">Paenibacillus dendritiformis C454</name>
    <dbReference type="NCBI Taxonomy" id="1131935"/>
    <lineage>
        <taxon>Bacteria</taxon>
        <taxon>Bacillati</taxon>
        <taxon>Bacillota</taxon>
        <taxon>Bacilli</taxon>
        <taxon>Bacillales</taxon>
        <taxon>Paenibacillaceae</taxon>
        <taxon>Paenibacillus</taxon>
    </lineage>
</organism>
<name>H3SKD8_9BACL</name>
<evidence type="ECO:0000256" key="2">
    <source>
        <dbReference type="SAM" id="Phobius"/>
    </source>
</evidence>
<evidence type="ECO:0000313" key="3">
    <source>
        <dbReference type="EMBL" id="EHQ60464.1"/>
    </source>
</evidence>
<dbReference type="RefSeq" id="WP_006678510.1">
    <property type="nucleotide sequence ID" value="NZ_AHKH01000069.1"/>
</dbReference>
<gene>
    <name evidence="3" type="ORF">PDENDC454_20110</name>
</gene>
<reference evidence="3 4" key="1">
    <citation type="journal article" date="2012" name="J. Bacteriol.">
        <title>Genome Sequence of the Pattern-Forming Social Bacterium Paenibacillus dendritiformis C454 Chiral Morphotype.</title>
        <authorList>
            <person name="Sirota-Madi A."/>
            <person name="Olender T."/>
            <person name="Helman Y."/>
            <person name="Brainis I."/>
            <person name="Finkelshtein A."/>
            <person name="Roth D."/>
            <person name="Hagai E."/>
            <person name="Leshkowitz D."/>
            <person name="Brodsky L."/>
            <person name="Galatenko V."/>
            <person name="Nikolaev V."/>
            <person name="Gutnick D.L."/>
            <person name="Lancet D."/>
            <person name="Ben-Jacob E."/>
        </authorList>
    </citation>
    <scope>NUCLEOTIDE SEQUENCE [LARGE SCALE GENOMIC DNA]</scope>
    <source>
        <strain evidence="3 4">C454</strain>
    </source>
</reference>
<dbReference type="AlphaFoldDB" id="H3SKD8"/>
<comment type="caution">
    <text evidence="3">The sequence shown here is derived from an EMBL/GenBank/DDBJ whole genome shotgun (WGS) entry which is preliminary data.</text>
</comment>
<protein>
    <submittedName>
        <fullName evidence="3">Uncharacterized protein</fullName>
    </submittedName>
</protein>
<accession>H3SKD8</accession>
<evidence type="ECO:0000313" key="4">
    <source>
        <dbReference type="Proteomes" id="UP000003900"/>
    </source>
</evidence>
<keyword evidence="2" id="KW-0472">Membrane</keyword>